<evidence type="ECO:0000256" key="6">
    <source>
        <dbReference type="SAM" id="MobiDB-lite"/>
    </source>
</evidence>
<dbReference type="Proteomes" id="UP000178450">
    <property type="component" value="Unassembled WGS sequence"/>
</dbReference>
<evidence type="ECO:0000256" key="1">
    <source>
        <dbReference type="ARBA" id="ARBA00022723"/>
    </source>
</evidence>
<keyword evidence="2" id="KW-0863">Zinc-finger</keyword>
<comment type="caution">
    <text evidence="8">The sequence shown here is derived from an EMBL/GenBank/DDBJ whole genome shotgun (WGS) entry which is preliminary data.</text>
</comment>
<dbReference type="SUPFAM" id="SSF57716">
    <property type="entry name" value="Glucocorticoid receptor-like (DNA-binding domain)"/>
    <property type="match status" value="1"/>
</dbReference>
<evidence type="ECO:0000256" key="3">
    <source>
        <dbReference type="ARBA" id="ARBA00022833"/>
    </source>
</evidence>
<evidence type="ECO:0000256" key="4">
    <source>
        <dbReference type="PROSITE-ProRule" id="PRU00510"/>
    </source>
</evidence>
<dbReference type="Gene3D" id="1.20.120.910">
    <property type="entry name" value="DksA, coiled-coil domain"/>
    <property type="match status" value="1"/>
</dbReference>
<dbReference type="AlphaFoldDB" id="A0A1F7KAK1"/>
<dbReference type="GO" id="GO:0008270">
    <property type="term" value="F:zinc ion binding"/>
    <property type="evidence" value="ECO:0007669"/>
    <property type="project" value="UniProtKB-KW"/>
</dbReference>
<reference evidence="8 9" key="1">
    <citation type="journal article" date="2016" name="Nat. Commun.">
        <title>Thousands of microbial genomes shed light on interconnected biogeochemical processes in an aquifer system.</title>
        <authorList>
            <person name="Anantharaman K."/>
            <person name="Brown C.T."/>
            <person name="Hug L.A."/>
            <person name="Sharon I."/>
            <person name="Castelle C.J."/>
            <person name="Probst A.J."/>
            <person name="Thomas B.C."/>
            <person name="Singh A."/>
            <person name="Wilkins M.J."/>
            <person name="Karaoz U."/>
            <person name="Brodie E.L."/>
            <person name="Williams K.H."/>
            <person name="Hubbard S.S."/>
            <person name="Banfield J.F."/>
        </authorList>
    </citation>
    <scope>NUCLEOTIDE SEQUENCE [LARGE SCALE GENOMIC DNA]</scope>
</reference>
<feature type="coiled-coil region" evidence="5">
    <location>
        <begin position="59"/>
        <end position="86"/>
    </location>
</feature>
<evidence type="ECO:0000313" key="9">
    <source>
        <dbReference type="Proteomes" id="UP000178450"/>
    </source>
</evidence>
<protein>
    <recommendedName>
        <fullName evidence="7">Zinc finger DksA/TraR C4-type domain-containing protein</fullName>
    </recommendedName>
</protein>
<gene>
    <name evidence="8" type="ORF">A2209_04295</name>
</gene>
<dbReference type="Pfam" id="PF01258">
    <property type="entry name" value="zf-dskA_traR"/>
    <property type="match status" value="1"/>
</dbReference>
<keyword evidence="3" id="KW-0862">Zinc</keyword>
<dbReference type="EMBL" id="MGBG01000013">
    <property type="protein sequence ID" value="OGK64892.1"/>
    <property type="molecule type" value="Genomic_DNA"/>
</dbReference>
<name>A0A1F7KAK1_9BACT</name>
<evidence type="ECO:0000256" key="2">
    <source>
        <dbReference type="ARBA" id="ARBA00022771"/>
    </source>
</evidence>
<accession>A0A1F7KAK1</accession>
<dbReference type="InterPro" id="IPR000962">
    <property type="entry name" value="Znf_DskA_TraR"/>
</dbReference>
<sequence>MDTKYPRRILAKIRAHFEDEQKHLEKRLGQIDESDPYKDPDHANDNADIGLDVREEIAHQQSEGNRDQLKKRLSEVNDALERIDKETYGFCTGCGKMIDTDRLSSNPLASLCIKCANSN</sequence>
<keyword evidence="5" id="KW-0175">Coiled coil</keyword>
<proteinExistence type="predicted"/>
<dbReference type="PANTHER" id="PTHR33823">
    <property type="entry name" value="RNA POLYMERASE-BINDING TRANSCRIPTION FACTOR DKSA-RELATED"/>
    <property type="match status" value="1"/>
</dbReference>
<evidence type="ECO:0000256" key="5">
    <source>
        <dbReference type="SAM" id="Coils"/>
    </source>
</evidence>
<feature type="domain" description="Zinc finger DksA/TraR C4-type" evidence="7">
    <location>
        <begin position="87"/>
        <end position="117"/>
    </location>
</feature>
<evidence type="ECO:0000259" key="7">
    <source>
        <dbReference type="Pfam" id="PF01258"/>
    </source>
</evidence>
<dbReference type="PROSITE" id="PS51128">
    <property type="entry name" value="ZF_DKSA_2"/>
    <property type="match status" value="1"/>
</dbReference>
<keyword evidence="1" id="KW-0479">Metal-binding</keyword>
<feature type="region of interest" description="Disordered" evidence="6">
    <location>
        <begin position="24"/>
        <end position="49"/>
    </location>
</feature>
<feature type="zinc finger region" description="dksA C4-type" evidence="4">
    <location>
        <begin position="91"/>
        <end position="115"/>
    </location>
</feature>
<dbReference type="PANTHER" id="PTHR33823:SF2">
    <property type="entry name" value="RNA POLYMERASE-BINDING TRANSCRIPTION FACTOR DKSA"/>
    <property type="match status" value="1"/>
</dbReference>
<evidence type="ECO:0000313" key="8">
    <source>
        <dbReference type="EMBL" id="OGK64892.1"/>
    </source>
</evidence>
<organism evidence="8 9">
    <name type="scientific">Candidatus Roizmanbacteria bacterium RIFOXYA1_FULL_41_12</name>
    <dbReference type="NCBI Taxonomy" id="1802082"/>
    <lineage>
        <taxon>Bacteria</taxon>
        <taxon>Candidatus Roizmaniibacteriota</taxon>
    </lineage>
</organism>